<protein>
    <submittedName>
        <fullName evidence="1">Uncharacterized protein</fullName>
    </submittedName>
</protein>
<proteinExistence type="predicted"/>
<dbReference type="Proteomes" id="UP000772434">
    <property type="component" value="Unassembled WGS sequence"/>
</dbReference>
<dbReference type="EMBL" id="JADNRY010000153">
    <property type="protein sequence ID" value="KAF9063146.1"/>
    <property type="molecule type" value="Genomic_DNA"/>
</dbReference>
<keyword evidence="2" id="KW-1185">Reference proteome</keyword>
<gene>
    <name evidence="1" type="ORF">BDP27DRAFT_1232593</name>
</gene>
<dbReference type="OrthoDB" id="3242924at2759"/>
<comment type="caution">
    <text evidence="1">The sequence shown here is derived from an EMBL/GenBank/DDBJ whole genome shotgun (WGS) entry which is preliminary data.</text>
</comment>
<evidence type="ECO:0000313" key="1">
    <source>
        <dbReference type="EMBL" id="KAF9063146.1"/>
    </source>
</evidence>
<accession>A0A9P5PGW2</accession>
<feature type="non-terminal residue" evidence="1">
    <location>
        <position position="1"/>
    </location>
</feature>
<name>A0A9P5PGW2_9AGAR</name>
<evidence type="ECO:0000313" key="2">
    <source>
        <dbReference type="Proteomes" id="UP000772434"/>
    </source>
</evidence>
<reference evidence="1" key="1">
    <citation type="submission" date="2020-11" db="EMBL/GenBank/DDBJ databases">
        <authorList>
            <consortium name="DOE Joint Genome Institute"/>
            <person name="Ahrendt S."/>
            <person name="Riley R."/>
            <person name="Andreopoulos W."/>
            <person name="Labutti K."/>
            <person name="Pangilinan J."/>
            <person name="Ruiz-Duenas F.J."/>
            <person name="Barrasa J.M."/>
            <person name="Sanchez-Garcia M."/>
            <person name="Camarero S."/>
            <person name="Miyauchi S."/>
            <person name="Serrano A."/>
            <person name="Linde D."/>
            <person name="Babiker R."/>
            <person name="Drula E."/>
            <person name="Ayuso-Fernandez I."/>
            <person name="Pacheco R."/>
            <person name="Padilla G."/>
            <person name="Ferreira P."/>
            <person name="Barriuso J."/>
            <person name="Kellner H."/>
            <person name="Castanera R."/>
            <person name="Alfaro M."/>
            <person name="Ramirez L."/>
            <person name="Pisabarro A.G."/>
            <person name="Kuo A."/>
            <person name="Tritt A."/>
            <person name="Lipzen A."/>
            <person name="He G."/>
            <person name="Yan M."/>
            <person name="Ng V."/>
            <person name="Cullen D."/>
            <person name="Martin F."/>
            <person name="Rosso M.-N."/>
            <person name="Henrissat B."/>
            <person name="Hibbett D."/>
            <person name="Martinez A.T."/>
            <person name="Grigoriev I.V."/>
        </authorList>
    </citation>
    <scope>NUCLEOTIDE SEQUENCE</scope>
    <source>
        <strain evidence="1">AH 40177</strain>
    </source>
</reference>
<dbReference type="AlphaFoldDB" id="A0A9P5PGW2"/>
<sequence length="94" mass="10749">KVYYGKLNKIIVLTLPNDEFWNKHRNVTKLLAFITPCQTRGKDATKDVVEYTETTAQIVTDLQAVMATVGRVRNRRGYGIIDRSNESVNTTFIE</sequence>
<organism evidence="1 2">
    <name type="scientific">Rhodocollybia butyracea</name>
    <dbReference type="NCBI Taxonomy" id="206335"/>
    <lineage>
        <taxon>Eukaryota</taxon>
        <taxon>Fungi</taxon>
        <taxon>Dikarya</taxon>
        <taxon>Basidiomycota</taxon>
        <taxon>Agaricomycotina</taxon>
        <taxon>Agaricomycetes</taxon>
        <taxon>Agaricomycetidae</taxon>
        <taxon>Agaricales</taxon>
        <taxon>Marasmiineae</taxon>
        <taxon>Omphalotaceae</taxon>
        <taxon>Rhodocollybia</taxon>
    </lineage>
</organism>